<dbReference type="EMBL" id="MU069475">
    <property type="protein sequence ID" value="KAF5841856.1"/>
    <property type="molecule type" value="Genomic_DNA"/>
</dbReference>
<accession>A0ABQ7H4S0</accession>
<evidence type="ECO:0000313" key="3">
    <source>
        <dbReference type="EMBL" id="KAF5841856.1"/>
    </source>
</evidence>
<reference evidence="3" key="1">
    <citation type="submission" date="2017-08" db="EMBL/GenBank/DDBJ databases">
        <authorList>
            <person name="Polle J.E."/>
            <person name="Barry K."/>
            <person name="Cushman J."/>
            <person name="Schmutz J."/>
            <person name="Tran D."/>
            <person name="Hathwaick L.T."/>
            <person name="Yim W.C."/>
            <person name="Jenkins J."/>
            <person name="Mckie-Krisberg Z.M."/>
            <person name="Prochnik S."/>
            <person name="Lindquist E."/>
            <person name="Dockter R.B."/>
            <person name="Adam C."/>
            <person name="Molina H."/>
            <person name="Bunkerborg J."/>
            <person name="Jin E."/>
            <person name="Buchheim M."/>
            <person name="Magnuson J."/>
        </authorList>
    </citation>
    <scope>NUCLEOTIDE SEQUENCE</scope>
    <source>
        <strain evidence="3">CCAP 19/18</strain>
    </source>
</reference>
<keyword evidence="4" id="KW-1185">Reference proteome</keyword>
<feature type="compositionally biased region" description="Basic and acidic residues" evidence="2">
    <location>
        <begin position="145"/>
        <end position="158"/>
    </location>
</feature>
<feature type="region of interest" description="Disordered" evidence="2">
    <location>
        <begin position="145"/>
        <end position="211"/>
    </location>
</feature>
<organism evidence="3 4">
    <name type="scientific">Dunaliella salina</name>
    <name type="common">Green alga</name>
    <name type="synonym">Protococcus salinus</name>
    <dbReference type="NCBI Taxonomy" id="3046"/>
    <lineage>
        <taxon>Eukaryota</taxon>
        <taxon>Viridiplantae</taxon>
        <taxon>Chlorophyta</taxon>
        <taxon>core chlorophytes</taxon>
        <taxon>Chlorophyceae</taxon>
        <taxon>CS clade</taxon>
        <taxon>Chlamydomonadales</taxon>
        <taxon>Dunaliellaceae</taxon>
        <taxon>Dunaliella</taxon>
    </lineage>
</organism>
<sequence>MQALHQKTFSATRIHAPQRACSSKVVVQAHPTQRRSATDESQQSPFLTVALSALLAANITAAPMVQPPPANAAADPETIQSKAEQRREMMRQARLKAEQGGPGLIPCVTVGCYTDSEEAAAKRRQEAEARQEEVKRQAQIVYDKERERKEKNFSDVEAKSSFTGEQESLLKERTRNAQQLAAQPEEEAPPAKAPPLRALQGTGIFGSSSDE</sequence>
<evidence type="ECO:0000313" key="4">
    <source>
        <dbReference type="Proteomes" id="UP000815325"/>
    </source>
</evidence>
<protein>
    <submittedName>
        <fullName evidence="3">Uncharacterized protein</fullName>
    </submittedName>
</protein>
<evidence type="ECO:0000256" key="1">
    <source>
        <dbReference type="SAM" id="Coils"/>
    </source>
</evidence>
<proteinExistence type="predicted"/>
<gene>
    <name evidence="3" type="ORF">DUNSADRAFT_10919</name>
</gene>
<comment type="caution">
    <text evidence="3">The sequence shown here is derived from an EMBL/GenBank/DDBJ whole genome shotgun (WGS) entry which is preliminary data.</text>
</comment>
<keyword evidence="1" id="KW-0175">Coiled coil</keyword>
<feature type="coiled-coil region" evidence="1">
    <location>
        <begin position="117"/>
        <end position="144"/>
    </location>
</feature>
<evidence type="ECO:0000256" key="2">
    <source>
        <dbReference type="SAM" id="MobiDB-lite"/>
    </source>
</evidence>
<dbReference type="Proteomes" id="UP000815325">
    <property type="component" value="Unassembled WGS sequence"/>
</dbReference>
<name>A0ABQ7H4S0_DUNSA</name>